<gene>
    <name evidence="2" type="ORF">BQ4739_LOCUS9670</name>
</gene>
<protein>
    <submittedName>
        <fullName evidence="2">Uncharacterized protein</fullName>
    </submittedName>
</protein>
<feature type="region of interest" description="Disordered" evidence="1">
    <location>
        <begin position="146"/>
        <end position="165"/>
    </location>
</feature>
<name>A0A383VV78_TETOB</name>
<evidence type="ECO:0000256" key="1">
    <source>
        <dbReference type="SAM" id="MobiDB-lite"/>
    </source>
</evidence>
<proteinExistence type="predicted"/>
<accession>A0A383VV78</accession>
<dbReference type="AlphaFoldDB" id="A0A383VV78"/>
<evidence type="ECO:0000313" key="3">
    <source>
        <dbReference type="Proteomes" id="UP000256970"/>
    </source>
</evidence>
<sequence length="165" mass="17477">MSMWGVPVPKDIQAAEHSMAVLLKLPPEQTEQHVLPSAARAAAASFSKQQTLIPAAAAGAAHGSAGSLTPRGHAGQQHLQQQKQQPQQQGQAADKKASMPSCRHSSITPDTLQYALPQHHFSSPQQQLLATAAQELHELRIGKGMRCSADDTSCPQPLSTAQGAR</sequence>
<evidence type="ECO:0000313" key="2">
    <source>
        <dbReference type="EMBL" id="SZX69387.1"/>
    </source>
</evidence>
<reference evidence="2 3" key="1">
    <citation type="submission" date="2016-10" db="EMBL/GenBank/DDBJ databases">
        <authorList>
            <person name="Cai Z."/>
        </authorList>
    </citation>
    <scope>NUCLEOTIDE SEQUENCE [LARGE SCALE GENOMIC DNA]</scope>
</reference>
<organism evidence="2 3">
    <name type="scientific">Tetradesmus obliquus</name>
    <name type="common">Green alga</name>
    <name type="synonym">Acutodesmus obliquus</name>
    <dbReference type="NCBI Taxonomy" id="3088"/>
    <lineage>
        <taxon>Eukaryota</taxon>
        <taxon>Viridiplantae</taxon>
        <taxon>Chlorophyta</taxon>
        <taxon>core chlorophytes</taxon>
        <taxon>Chlorophyceae</taxon>
        <taxon>CS clade</taxon>
        <taxon>Sphaeropleales</taxon>
        <taxon>Scenedesmaceae</taxon>
        <taxon>Tetradesmus</taxon>
    </lineage>
</organism>
<dbReference type="EMBL" id="FNXT01000926">
    <property type="protein sequence ID" value="SZX69387.1"/>
    <property type="molecule type" value="Genomic_DNA"/>
</dbReference>
<feature type="region of interest" description="Disordered" evidence="1">
    <location>
        <begin position="55"/>
        <end position="107"/>
    </location>
</feature>
<keyword evidence="3" id="KW-1185">Reference proteome</keyword>
<dbReference type="Proteomes" id="UP000256970">
    <property type="component" value="Unassembled WGS sequence"/>
</dbReference>
<feature type="compositionally biased region" description="Low complexity" evidence="1">
    <location>
        <begin position="76"/>
        <end position="91"/>
    </location>
</feature>
<feature type="compositionally biased region" description="Low complexity" evidence="1">
    <location>
        <begin position="55"/>
        <end position="67"/>
    </location>
</feature>
<feature type="compositionally biased region" description="Polar residues" evidence="1">
    <location>
        <begin position="150"/>
        <end position="165"/>
    </location>
</feature>